<dbReference type="EMBL" id="WABS01000078">
    <property type="protein sequence ID" value="MBI0557305.1"/>
    <property type="molecule type" value="Genomic_DNA"/>
</dbReference>
<evidence type="ECO:0000256" key="1">
    <source>
        <dbReference type="SAM" id="Phobius"/>
    </source>
</evidence>
<dbReference type="Proteomes" id="UP001194579">
    <property type="component" value="Unassembled WGS sequence"/>
</dbReference>
<keyword evidence="1" id="KW-0472">Membrane</keyword>
<reference evidence="3" key="1">
    <citation type="submission" date="2023-07" db="EMBL/GenBank/DDBJ databases">
        <title>Identification of Pectobacterium versatile causing blackleg of potato from New York State with a whole genome sequencing approach.</title>
        <authorList>
            <person name="Ma X."/>
            <person name="Swingle B."/>
        </authorList>
    </citation>
    <scope>NUCLEOTIDE SEQUENCE [LARGE SCALE GENOMIC DNA]</scope>
    <source>
        <strain evidence="3">NY1588A</strain>
    </source>
</reference>
<accession>A0ABS0S618</accession>
<evidence type="ECO:0000313" key="2">
    <source>
        <dbReference type="EMBL" id="MBI0557305.1"/>
    </source>
</evidence>
<feature type="transmembrane region" description="Helical" evidence="1">
    <location>
        <begin position="12"/>
        <end position="30"/>
    </location>
</feature>
<keyword evidence="1" id="KW-0812">Transmembrane</keyword>
<gene>
    <name evidence="2" type="ORF">F6Q06_22890</name>
</gene>
<proteinExistence type="predicted"/>
<sequence>MKNDNKLSLINNFKITIFLLILSFLLIWALNIEHPMIILVPILITACFFYRLIKIKDKTERDVIKSANDTVLFSITAITTSFLSLNTLTNYNVDLFGSLMKGEAMGCIAIFYYTILLVIKASIARFELNENLNKYNLEKK</sequence>
<protein>
    <submittedName>
        <fullName evidence="2">Uncharacterized protein</fullName>
    </submittedName>
</protein>
<comment type="caution">
    <text evidence="2">The sequence shown here is derived from an EMBL/GenBank/DDBJ whole genome shotgun (WGS) entry which is preliminary data.</text>
</comment>
<name>A0ABS0S618_PECPM</name>
<dbReference type="RefSeq" id="WP_198339506.1">
    <property type="nucleotide sequence ID" value="NZ_WABS01000078.1"/>
</dbReference>
<keyword evidence="1" id="KW-1133">Transmembrane helix</keyword>
<feature type="transmembrane region" description="Helical" evidence="1">
    <location>
        <begin position="73"/>
        <end position="93"/>
    </location>
</feature>
<evidence type="ECO:0000313" key="3">
    <source>
        <dbReference type="Proteomes" id="UP001194579"/>
    </source>
</evidence>
<feature type="transmembrane region" description="Helical" evidence="1">
    <location>
        <begin position="36"/>
        <end position="53"/>
    </location>
</feature>
<keyword evidence="3" id="KW-1185">Reference proteome</keyword>
<feature type="transmembrane region" description="Helical" evidence="1">
    <location>
        <begin position="99"/>
        <end position="119"/>
    </location>
</feature>
<organism evidence="2 3">
    <name type="scientific">Pectobacterium parmentieri</name>
    <dbReference type="NCBI Taxonomy" id="1905730"/>
    <lineage>
        <taxon>Bacteria</taxon>
        <taxon>Pseudomonadati</taxon>
        <taxon>Pseudomonadota</taxon>
        <taxon>Gammaproteobacteria</taxon>
        <taxon>Enterobacterales</taxon>
        <taxon>Pectobacteriaceae</taxon>
        <taxon>Pectobacterium</taxon>
    </lineage>
</organism>